<comment type="caution">
    <text evidence="5">The sequence shown here is derived from an EMBL/GenBank/DDBJ whole genome shotgun (WGS) entry which is preliminary data.</text>
</comment>
<evidence type="ECO:0000256" key="1">
    <source>
        <dbReference type="SAM" id="MobiDB-lite"/>
    </source>
</evidence>
<dbReference type="EMBL" id="SJPJ01000001">
    <property type="protein sequence ID" value="TWT79062.1"/>
    <property type="molecule type" value="Genomic_DNA"/>
</dbReference>
<evidence type="ECO:0000313" key="5">
    <source>
        <dbReference type="EMBL" id="TWT79062.1"/>
    </source>
</evidence>
<feature type="transmembrane region" description="Helical" evidence="2">
    <location>
        <begin position="12"/>
        <end position="32"/>
    </location>
</feature>
<evidence type="ECO:0000259" key="3">
    <source>
        <dbReference type="Pfam" id="PF07583"/>
    </source>
</evidence>
<keyword evidence="2" id="KW-0472">Membrane</keyword>
<evidence type="ECO:0000256" key="2">
    <source>
        <dbReference type="SAM" id="Phobius"/>
    </source>
</evidence>
<dbReference type="Proteomes" id="UP000315010">
    <property type="component" value="Unassembled WGS sequence"/>
</dbReference>
<keyword evidence="2" id="KW-1133">Transmembrane helix</keyword>
<organism evidence="5 6">
    <name type="scientific">Novipirellula herctigrandis</name>
    <dbReference type="NCBI Taxonomy" id="2527986"/>
    <lineage>
        <taxon>Bacteria</taxon>
        <taxon>Pseudomonadati</taxon>
        <taxon>Planctomycetota</taxon>
        <taxon>Planctomycetia</taxon>
        <taxon>Pirellulales</taxon>
        <taxon>Pirellulaceae</taxon>
        <taxon>Novipirellula</taxon>
    </lineage>
</organism>
<dbReference type="PANTHER" id="PTHR35889:SF3">
    <property type="entry name" value="F-BOX DOMAIN-CONTAINING PROTEIN"/>
    <property type="match status" value="1"/>
</dbReference>
<proteinExistence type="predicted"/>
<sequence precursor="true">MKRKRRKNPIWILLLFASAMFSMIALAVWLVAENKARQTMPSQSAASNTLATSASAGSKRLSDPQNIMPSFPSSHSGESLALDMPKGLQTLPEYEEDWMDRPFQSDSPVHAHNSIDDIVFANLIKLKIEPAKLCSDEAFVRRIYIDALGTLPKADEAKRFLDATDPDKRVKLIDEVLQRPEYVDYMTMKWCDILRVKAEFPINLWPNAAQAYHHWIHESIKTNRPYDEFAFELLTSSGSNFRTPQVNFYRAMQSKEPEAIAQTVALTFLCERAQKWPQERLAGMAAFFEKVGYKPTGEWKEEIIFFDPRRGENVSPNEPVNAVYPNGVKVVVPAGEDPRRVFAKWLTHEKNPWFARAAANRMWYWLMGHGIVDPPDDVGAENPASNLELLNHLASELIASDFNMRHLHKLIFNSSAYQLSCIPQSDDPDAGKHFAYYHPRRQDAEVLIDAICQLTGTTETYMSIIPEPFTFLPDFQRAIALPDGSITSSFLETFGRPARDSGMEMERNNRLTAGQALHLLNSNHIRDKLKKGPGIKELLSQATTPSETAELLYLAILSRRPYENEITTAEQLCQSHWGTRDLAWALVNTDEFLFRH</sequence>
<reference evidence="5 6" key="1">
    <citation type="submission" date="2019-02" db="EMBL/GenBank/DDBJ databases">
        <title>Deep-cultivation of Planctomycetes and their phenomic and genomic characterization uncovers novel biology.</title>
        <authorList>
            <person name="Wiegand S."/>
            <person name="Jogler M."/>
            <person name="Boedeker C."/>
            <person name="Pinto D."/>
            <person name="Vollmers J."/>
            <person name="Rivas-Marin E."/>
            <person name="Kohn T."/>
            <person name="Peeters S.H."/>
            <person name="Heuer A."/>
            <person name="Rast P."/>
            <person name="Oberbeckmann S."/>
            <person name="Bunk B."/>
            <person name="Jeske O."/>
            <person name="Meyerdierks A."/>
            <person name="Storesund J.E."/>
            <person name="Kallscheuer N."/>
            <person name="Luecker S."/>
            <person name="Lage O.M."/>
            <person name="Pohl T."/>
            <person name="Merkel B.J."/>
            <person name="Hornburger P."/>
            <person name="Mueller R.-W."/>
            <person name="Bruemmer F."/>
            <person name="Labrenz M."/>
            <person name="Spormann A.M."/>
            <person name="Op Den Camp H."/>
            <person name="Overmann J."/>
            <person name="Amann R."/>
            <person name="Jetten M.S.M."/>
            <person name="Mascher T."/>
            <person name="Medema M.H."/>
            <person name="Devos D.P."/>
            <person name="Kaster A.-K."/>
            <person name="Ovreas L."/>
            <person name="Rohde M."/>
            <person name="Galperin M.Y."/>
            <person name="Jogler C."/>
        </authorList>
    </citation>
    <scope>NUCLEOTIDE SEQUENCE [LARGE SCALE GENOMIC DNA]</scope>
    <source>
        <strain evidence="5 6">CA13</strain>
    </source>
</reference>
<dbReference type="PANTHER" id="PTHR35889">
    <property type="entry name" value="CYCLOINULO-OLIGOSACCHARIDE FRUCTANOTRANSFERASE-RELATED"/>
    <property type="match status" value="1"/>
</dbReference>
<dbReference type="InterPro" id="IPR011444">
    <property type="entry name" value="DUF1549"/>
</dbReference>
<dbReference type="RefSeq" id="WP_146394300.1">
    <property type="nucleotide sequence ID" value="NZ_SJPJ01000001.1"/>
</dbReference>
<gene>
    <name evidence="5" type="ORF">CA13_04590</name>
</gene>
<feature type="compositionally biased region" description="Polar residues" evidence="1">
    <location>
        <begin position="63"/>
        <end position="77"/>
    </location>
</feature>
<evidence type="ECO:0000259" key="4">
    <source>
        <dbReference type="Pfam" id="PF07587"/>
    </source>
</evidence>
<dbReference type="AlphaFoldDB" id="A0A5C5YVI7"/>
<evidence type="ECO:0000313" key="6">
    <source>
        <dbReference type="Proteomes" id="UP000315010"/>
    </source>
</evidence>
<name>A0A5C5YVI7_9BACT</name>
<evidence type="ECO:0008006" key="7">
    <source>
        <dbReference type="Google" id="ProtNLM"/>
    </source>
</evidence>
<dbReference type="Pfam" id="PF07587">
    <property type="entry name" value="PSD1"/>
    <property type="match status" value="1"/>
</dbReference>
<dbReference type="Pfam" id="PF07583">
    <property type="entry name" value="PSCyt2"/>
    <property type="match status" value="1"/>
</dbReference>
<keyword evidence="2" id="KW-0812">Transmembrane</keyword>
<keyword evidence="6" id="KW-1185">Reference proteome</keyword>
<accession>A0A5C5YVI7</accession>
<dbReference type="InterPro" id="IPR022655">
    <property type="entry name" value="DUF1553"/>
</dbReference>
<protein>
    <recommendedName>
        <fullName evidence="7">DUF1553 domain-containing protein</fullName>
    </recommendedName>
</protein>
<feature type="region of interest" description="Disordered" evidence="1">
    <location>
        <begin position="40"/>
        <end position="79"/>
    </location>
</feature>
<feature type="compositionally biased region" description="Low complexity" evidence="1">
    <location>
        <begin position="42"/>
        <end position="58"/>
    </location>
</feature>
<feature type="domain" description="DUF1553" evidence="4">
    <location>
        <begin position="339"/>
        <end position="572"/>
    </location>
</feature>
<feature type="domain" description="DUF1549" evidence="3">
    <location>
        <begin position="115"/>
        <end position="263"/>
    </location>
</feature>
<dbReference type="OrthoDB" id="289126at2"/>